<keyword evidence="2" id="KW-0805">Transcription regulation</keyword>
<evidence type="ECO:0000256" key="2">
    <source>
        <dbReference type="ARBA" id="ARBA00023015"/>
    </source>
</evidence>
<evidence type="ECO:0000256" key="1">
    <source>
        <dbReference type="ARBA" id="ARBA00004123"/>
    </source>
</evidence>
<gene>
    <name evidence="6" type="ORF">DCAR_0519869</name>
</gene>
<keyword evidence="3" id="KW-0804">Transcription</keyword>
<accession>A0AAF0X562</accession>
<proteinExistence type="predicted"/>
<dbReference type="Proteomes" id="UP000077755">
    <property type="component" value="Chromosome 5"/>
</dbReference>
<protein>
    <recommendedName>
        <fullName evidence="5">Zinc-finger domain-containing protein</fullName>
    </recommendedName>
</protein>
<evidence type="ECO:0000259" key="5">
    <source>
        <dbReference type="Pfam" id="PF10497"/>
    </source>
</evidence>
<feature type="domain" description="Zinc-finger" evidence="5">
    <location>
        <begin position="33"/>
        <end position="71"/>
    </location>
</feature>
<organism evidence="6 7">
    <name type="scientific">Daucus carota subsp. sativus</name>
    <name type="common">Carrot</name>
    <dbReference type="NCBI Taxonomy" id="79200"/>
    <lineage>
        <taxon>Eukaryota</taxon>
        <taxon>Viridiplantae</taxon>
        <taxon>Streptophyta</taxon>
        <taxon>Embryophyta</taxon>
        <taxon>Tracheophyta</taxon>
        <taxon>Spermatophyta</taxon>
        <taxon>Magnoliopsida</taxon>
        <taxon>eudicotyledons</taxon>
        <taxon>Gunneridae</taxon>
        <taxon>Pentapetalae</taxon>
        <taxon>asterids</taxon>
        <taxon>campanulids</taxon>
        <taxon>Apiales</taxon>
        <taxon>Apiaceae</taxon>
        <taxon>Apioideae</taxon>
        <taxon>Scandiceae</taxon>
        <taxon>Daucinae</taxon>
        <taxon>Daucus</taxon>
        <taxon>Daucus sect. Daucus</taxon>
    </lineage>
</organism>
<keyword evidence="7" id="KW-1185">Reference proteome</keyword>
<dbReference type="GO" id="GO:0005634">
    <property type="term" value="C:nucleus"/>
    <property type="evidence" value="ECO:0007669"/>
    <property type="project" value="UniProtKB-SubCell"/>
</dbReference>
<evidence type="ECO:0000313" key="6">
    <source>
        <dbReference type="EMBL" id="WOH00504.1"/>
    </source>
</evidence>
<dbReference type="EMBL" id="CP093347">
    <property type="protein sequence ID" value="WOH00504.1"/>
    <property type="molecule type" value="Genomic_DNA"/>
</dbReference>
<dbReference type="Pfam" id="PF10497">
    <property type="entry name" value="zf-4CXXC_R1"/>
    <property type="match status" value="1"/>
</dbReference>
<dbReference type="InterPro" id="IPR018866">
    <property type="entry name" value="Znf-4CXXC_R1"/>
</dbReference>
<name>A0AAF0X562_DAUCS</name>
<comment type="subcellular location">
    <subcellularLocation>
        <location evidence="1">Nucleus</location>
    </subcellularLocation>
</comment>
<reference evidence="6" key="1">
    <citation type="journal article" date="2016" name="Nat. Genet.">
        <title>A high-quality carrot genome assembly provides new insights into carotenoid accumulation and asterid genome evolution.</title>
        <authorList>
            <person name="Iorizzo M."/>
            <person name="Ellison S."/>
            <person name="Senalik D."/>
            <person name="Zeng P."/>
            <person name="Satapoomin P."/>
            <person name="Huang J."/>
            <person name="Bowman M."/>
            <person name="Iovene M."/>
            <person name="Sanseverino W."/>
            <person name="Cavagnaro P."/>
            <person name="Yildiz M."/>
            <person name="Macko-Podgorni A."/>
            <person name="Moranska E."/>
            <person name="Grzebelus E."/>
            <person name="Grzebelus D."/>
            <person name="Ashrafi H."/>
            <person name="Zheng Z."/>
            <person name="Cheng S."/>
            <person name="Spooner D."/>
            <person name="Van Deynze A."/>
            <person name="Simon P."/>
        </authorList>
    </citation>
    <scope>NUCLEOTIDE SEQUENCE</scope>
    <source>
        <tissue evidence="6">Leaf</tissue>
    </source>
</reference>
<keyword evidence="4" id="KW-0539">Nucleus</keyword>
<evidence type="ECO:0000313" key="7">
    <source>
        <dbReference type="Proteomes" id="UP000077755"/>
    </source>
</evidence>
<evidence type="ECO:0000256" key="4">
    <source>
        <dbReference type="ARBA" id="ARBA00023242"/>
    </source>
</evidence>
<evidence type="ECO:0000256" key="3">
    <source>
        <dbReference type="ARBA" id="ARBA00023163"/>
    </source>
</evidence>
<reference evidence="6" key="2">
    <citation type="submission" date="2022-03" db="EMBL/GenBank/DDBJ databases">
        <title>Draft title - Genomic analysis of global carrot germplasm unveils the trajectory of domestication and the origin of high carotenoid orange carrot.</title>
        <authorList>
            <person name="Iorizzo M."/>
            <person name="Ellison S."/>
            <person name="Senalik D."/>
            <person name="Macko-Podgorni A."/>
            <person name="Grzebelus D."/>
            <person name="Bostan H."/>
            <person name="Rolling W."/>
            <person name="Curaba J."/>
            <person name="Simon P."/>
        </authorList>
    </citation>
    <scope>NUCLEOTIDE SEQUENCE</scope>
    <source>
        <tissue evidence="6">Leaf</tissue>
    </source>
</reference>
<sequence>MAASSSSPRTSVNREVKTCHQCPQHRSSATACKRYGEKAEEAEASEVWSCPKCRDICNCSICRNANDTGASLKKRHASEKEIAAQGKKGKELVIFEGTVLHAQLLPAIPLQQYTMEELSYPSEDMVEEVGEVAEDVNAENGKIYQSLVLGNLFLKLHRTADLSAVLLHDVPFKDISSKIAVPDHPKNSDENGKEFVDVNFEFKDHSPDTNVPPSHQSD</sequence>
<dbReference type="AlphaFoldDB" id="A0AAF0X562"/>